<name>A0A8H3HW92_9AGAM</name>
<reference evidence="3" key="1">
    <citation type="submission" date="2021-01" db="EMBL/GenBank/DDBJ databases">
        <authorList>
            <person name="Kaushik A."/>
        </authorList>
    </citation>
    <scope>NUCLEOTIDE SEQUENCE</scope>
    <source>
        <strain evidence="3">AG5</strain>
    </source>
</reference>
<feature type="compositionally biased region" description="Basic residues" evidence="1">
    <location>
        <begin position="9"/>
        <end position="24"/>
    </location>
</feature>
<evidence type="ECO:0000313" key="4">
    <source>
        <dbReference type="Proteomes" id="UP000663827"/>
    </source>
</evidence>
<evidence type="ECO:0000256" key="1">
    <source>
        <dbReference type="SAM" id="MobiDB-lite"/>
    </source>
</evidence>
<evidence type="ECO:0000313" key="3">
    <source>
        <dbReference type="EMBL" id="CAE7096265.1"/>
    </source>
</evidence>
<dbReference type="CDD" id="cd09917">
    <property type="entry name" value="F-box_SF"/>
    <property type="match status" value="1"/>
</dbReference>
<organism evidence="3 4">
    <name type="scientific">Rhizoctonia solani</name>
    <dbReference type="NCBI Taxonomy" id="456999"/>
    <lineage>
        <taxon>Eukaryota</taxon>
        <taxon>Fungi</taxon>
        <taxon>Dikarya</taxon>
        <taxon>Basidiomycota</taxon>
        <taxon>Agaricomycotina</taxon>
        <taxon>Agaricomycetes</taxon>
        <taxon>Cantharellales</taxon>
        <taxon>Ceratobasidiaceae</taxon>
        <taxon>Rhizoctonia</taxon>
    </lineage>
</organism>
<dbReference type="SUPFAM" id="SSF81383">
    <property type="entry name" value="F-box domain"/>
    <property type="match status" value="1"/>
</dbReference>
<dbReference type="PROSITE" id="PS50181">
    <property type="entry name" value="FBOX"/>
    <property type="match status" value="1"/>
</dbReference>
<feature type="domain" description="F-box" evidence="2">
    <location>
        <begin position="27"/>
        <end position="76"/>
    </location>
</feature>
<sequence length="110" mass="12303">MEEQSAGAPRKRQRTQKQPARAKRGRLADFMNLPTDIFTLIASYLLPVDILSLAQANKFFRGLLMTKSSRNIWLNAMKNVKGLPACPTEMSEPEYVALLFTNVCSVDEAA</sequence>
<evidence type="ECO:0000259" key="2">
    <source>
        <dbReference type="PROSITE" id="PS50181"/>
    </source>
</evidence>
<dbReference type="AlphaFoldDB" id="A0A8H3HW92"/>
<proteinExistence type="predicted"/>
<gene>
    <name evidence="3" type="ORF">RDB_LOCUS36924</name>
</gene>
<comment type="caution">
    <text evidence="3">The sequence shown here is derived from an EMBL/GenBank/DDBJ whole genome shotgun (WGS) entry which is preliminary data.</text>
</comment>
<accession>A0A8H3HW92</accession>
<dbReference type="InterPro" id="IPR036047">
    <property type="entry name" value="F-box-like_dom_sf"/>
</dbReference>
<dbReference type="Proteomes" id="UP000663827">
    <property type="component" value="Unassembled WGS sequence"/>
</dbReference>
<dbReference type="InterPro" id="IPR001810">
    <property type="entry name" value="F-box_dom"/>
</dbReference>
<dbReference type="EMBL" id="CAJNJQ010000722">
    <property type="protein sequence ID" value="CAE7096265.1"/>
    <property type="molecule type" value="Genomic_DNA"/>
</dbReference>
<feature type="region of interest" description="Disordered" evidence="1">
    <location>
        <begin position="1"/>
        <end position="24"/>
    </location>
</feature>
<protein>
    <recommendedName>
        <fullName evidence="2">F-box domain-containing protein</fullName>
    </recommendedName>
</protein>